<dbReference type="AlphaFoldDB" id="A0A1I1EYV3"/>
<keyword evidence="1" id="KW-0472">Membrane</keyword>
<keyword evidence="3" id="KW-1185">Reference proteome</keyword>
<evidence type="ECO:0000313" key="3">
    <source>
        <dbReference type="Proteomes" id="UP000198862"/>
    </source>
</evidence>
<protein>
    <submittedName>
        <fullName evidence="2">Uncharacterized protein</fullName>
    </submittedName>
</protein>
<reference evidence="2 3" key="1">
    <citation type="submission" date="2016-10" db="EMBL/GenBank/DDBJ databases">
        <authorList>
            <person name="de Groot N.N."/>
        </authorList>
    </citation>
    <scope>NUCLEOTIDE SEQUENCE [LARGE SCALE GENOMIC DNA]</scope>
    <source>
        <strain evidence="2 3">DSM 6059</strain>
    </source>
</reference>
<sequence>MKLYPYSKIQTENLKPLLFISRLLGAGSYILIVAALAMFPAWIYMDFIAIDPGNSKLQGILIIAATLFSMAILVSLVSSLFVAFIKWENTKPT</sequence>
<dbReference type="EMBL" id="FOLO01000002">
    <property type="protein sequence ID" value="SFB90110.1"/>
    <property type="molecule type" value="Genomic_DNA"/>
</dbReference>
<keyword evidence="1" id="KW-1133">Transmembrane helix</keyword>
<feature type="transmembrane region" description="Helical" evidence="1">
    <location>
        <begin position="57"/>
        <end position="85"/>
    </location>
</feature>
<gene>
    <name evidence="2" type="ORF">SAMN02745724_00423</name>
</gene>
<proteinExistence type="predicted"/>
<dbReference type="RefSeq" id="WP_091979401.1">
    <property type="nucleotide sequence ID" value="NZ_FOLO01000002.1"/>
</dbReference>
<accession>A0A1I1EYV3</accession>
<name>A0A1I1EYV3_9GAMM</name>
<feature type="transmembrane region" description="Helical" evidence="1">
    <location>
        <begin position="20"/>
        <end position="45"/>
    </location>
</feature>
<keyword evidence="1" id="KW-0812">Transmembrane</keyword>
<evidence type="ECO:0000256" key="1">
    <source>
        <dbReference type="SAM" id="Phobius"/>
    </source>
</evidence>
<organism evidence="2 3">
    <name type="scientific">Pseudoalteromonas denitrificans DSM 6059</name>
    <dbReference type="NCBI Taxonomy" id="1123010"/>
    <lineage>
        <taxon>Bacteria</taxon>
        <taxon>Pseudomonadati</taxon>
        <taxon>Pseudomonadota</taxon>
        <taxon>Gammaproteobacteria</taxon>
        <taxon>Alteromonadales</taxon>
        <taxon>Pseudoalteromonadaceae</taxon>
        <taxon>Pseudoalteromonas</taxon>
    </lineage>
</organism>
<dbReference type="Proteomes" id="UP000198862">
    <property type="component" value="Unassembled WGS sequence"/>
</dbReference>
<dbReference type="OrthoDB" id="6388838at2"/>
<evidence type="ECO:0000313" key="2">
    <source>
        <dbReference type="EMBL" id="SFB90110.1"/>
    </source>
</evidence>